<proteinExistence type="predicted"/>
<sequence>MLRLIWGNITFNPVNEPKKQHLEEQMEMVSHEKSDRIPSARVGHTAHAINQKSSSSQSIILLGGANLEGTLNEAFLYSTSDDKWSPLNWTDVSDGPLLSRYEHSSAVLPDGEVFVFGGATQSGPLGDIFRLLLSEESPEKSNPSVNSLSLSVSDLGSSSLFPGKSRTQHGSACLTEYGQIVVFAGGAMGSQPVSDNQLYMYDTKLQSWLIVQTSGQGPSVRFGHLLLYQHPVEEAPDDTVRLHIPRGHILIHGGMAEDNFFGDFYQFQFSNLRHTHLRPTVVVFRDLKEAFDSVDRESLMSSFLLEVMPQNYMDVLSSH</sequence>
<evidence type="ECO:0000256" key="4">
    <source>
        <dbReference type="ARBA" id="ARBA00039295"/>
    </source>
</evidence>
<dbReference type="OrthoDB" id="10251809at2759"/>
<evidence type="ECO:0000256" key="1">
    <source>
        <dbReference type="ARBA" id="ARBA00022441"/>
    </source>
</evidence>
<dbReference type="SUPFAM" id="SSF117281">
    <property type="entry name" value="Kelch motif"/>
    <property type="match status" value="1"/>
</dbReference>
<dbReference type="InterPro" id="IPR015915">
    <property type="entry name" value="Kelch-typ_b-propeller"/>
</dbReference>
<evidence type="ECO:0000256" key="2">
    <source>
        <dbReference type="ARBA" id="ARBA00022737"/>
    </source>
</evidence>
<evidence type="ECO:0000313" key="7">
    <source>
        <dbReference type="WBParaSite" id="ECPE_0000969401-mRNA-1"/>
    </source>
</evidence>
<dbReference type="Proteomes" id="UP000272942">
    <property type="component" value="Unassembled WGS sequence"/>
</dbReference>
<evidence type="ECO:0000313" key="5">
    <source>
        <dbReference type="EMBL" id="VDP85760.1"/>
    </source>
</evidence>
<dbReference type="AlphaFoldDB" id="A0A183ARS8"/>
<dbReference type="InterPro" id="IPR052124">
    <property type="entry name" value="Rab9_kelch_effector"/>
</dbReference>
<evidence type="ECO:0000256" key="3">
    <source>
        <dbReference type="ARBA" id="ARBA00037224"/>
    </source>
</evidence>
<dbReference type="Gene3D" id="2.120.10.80">
    <property type="entry name" value="Kelch-type beta propeller"/>
    <property type="match status" value="1"/>
</dbReference>
<keyword evidence="2" id="KW-0677">Repeat</keyword>
<name>A0A183ARS8_9TREM</name>
<dbReference type="EMBL" id="UZAN01047766">
    <property type="protein sequence ID" value="VDP85760.1"/>
    <property type="molecule type" value="Genomic_DNA"/>
</dbReference>
<reference evidence="5 6" key="2">
    <citation type="submission" date="2018-11" db="EMBL/GenBank/DDBJ databases">
        <authorList>
            <consortium name="Pathogen Informatics"/>
        </authorList>
    </citation>
    <scope>NUCLEOTIDE SEQUENCE [LARGE SCALE GENOMIC DNA]</scope>
    <source>
        <strain evidence="5 6">Egypt</strain>
    </source>
</reference>
<evidence type="ECO:0000313" key="6">
    <source>
        <dbReference type="Proteomes" id="UP000272942"/>
    </source>
</evidence>
<keyword evidence="1" id="KW-0880">Kelch repeat</keyword>
<organism evidence="7">
    <name type="scientific">Echinostoma caproni</name>
    <dbReference type="NCBI Taxonomy" id="27848"/>
    <lineage>
        <taxon>Eukaryota</taxon>
        <taxon>Metazoa</taxon>
        <taxon>Spiralia</taxon>
        <taxon>Lophotrochozoa</taxon>
        <taxon>Platyhelminthes</taxon>
        <taxon>Trematoda</taxon>
        <taxon>Digenea</taxon>
        <taxon>Plagiorchiida</taxon>
        <taxon>Echinostomata</taxon>
        <taxon>Echinostomatoidea</taxon>
        <taxon>Echinostomatidae</taxon>
        <taxon>Echinostoma</taxon>
    </lineage>
</organism>
<dbReference type="PANTHER" id="PTHR46647:SF1">
    <property type="entry name" value="RAB9 EFFECTOR PROTEIN WITH KELCH MOTIFS"/>
    <property type="match status" value="1"/>
</dbReference>
<keyword evidence="6" id="KW-1185">Reference proteome</keyword>
<comment type="function">
    <text evidence="3">Rab9 effector required for endosome to trans-Golgi network (TGN) transport.</text>
</comment>
<dbReference type="PANTHER" id="PTHR46647">
    <property type="entry name" value="RAB9 EFFECTOR PROTEIN WITH KELCH MOTIFS"/>
    <property type="match status" value="1"/>
</dbReference>
<protein>
    <recommendedName>
        <fullName evidence="4">Rab9 effector protein with kelch motifs</fullName>
    </recommendedName>
</protein>
<dbReference type="WBParaSite" id="ECPE_0000969401-mRNA-1">
    <property type="protein sequence ID" value="ECPE_0000969401-mRNA-1"/>
    <property type="gene ID" value="ECPE_0000969401"/>
</dbReference>
<gene>
    <name evidence="5" type="ORF">ECPE_LOCUS9663</name>
</gene>
<reference evidence="7" key="1">
    <citation type="submission" date="2016-06" db="UniProtKB">
        <authorList>
            <consortium name="WormBaseParasite"/>
        </authorList>
    </citation>
    <scope>IDENTIFICATION</scope>
</reference>
<accession>A0A183ARS8</accession>